<feature type="region of interest" description="Disordered" evidence="2">
    <location>
        <begin position="143"/>
        <end position="162"/>
    </location>
</feature>
<name>A0A1Q9DUI3_SYMMI</name>
<protein>
    <submittedName>
        <fullName evidence="4">IQ and ubiquitin-like domain-containing protein</fullName>
    </submittedName>
</protein>
<dbReference type="PANTHER" id="PTHR21074">
    <property type="entry name" value="IQ AND UBIQUITIN-LIKE DOMAIN-CONTAINING PROTEIN"/>
    <property type="match status" value="1"/>
</dbReference>
<feature type="compositionally biased region" description="Low complexity" evidence="2">
    <location>
        <begin position="546"/>
        <end position="558"/>
    </location>
</feature>
<dbReference type="PANTHER" id="PTHR21074:SF0">
    <property type="entry name" value="IQ AND UBIQUITIN-LIKE DOMAIN-CONTAINING PROTEIN"/>
    <property type="match status" value="1"/>
</dbReference>
<proteinExistence type="predicted"/>
<dbReference type="Pfam" id="PF25805">
    <property type="entry name" value="IQUB"/>
    <property type="match status" value="1"/>
</dbReference>
<evidence type="ECO:0000313" key="5">
    <source>
        <dbReference type="Proteomes" id="UP000186817"/>
    </source>
</evidence>
<feature type="coiled-coil region" evidence="1">
    <location>
        <begin position="809"/>
        <end position="846"/>
    </location>
</feature>
<dbReference type="InterPro" id="IPR057887">
    <property type="entry name" value="IQUB_helical"/>
</dbReference>
<organism evidence="4 5">
    <name type="scientific">Symbiodinium microadriaticum</name>
    <name type="common">Dinoflagellate</name>
    <name type="synonym">Zooxanthella microadriatica</name>
    <dbReference type="NCBI Taxonomy" id="2951"/>
    <lineage>
        <taxon>Eukaryota</taxon>
        <taxon>Sar</taxon>
        <taxon>Alveolata</taxon>
        <taxon>Dinophyceae</taxon>
        <taxon>Suessiales</taxon>
        <taxon>Symbiodiniaceae</taxon>
        <taxon>Symbiodinium</taxon>
    </lineage>
</organism>
<feature type="region of interest" description="Disordered" evidence="2">
    <location>
        <begin position="170"/>
        <end position="209"/>
    </location>
</feature>
<evidence type="ECO:0000256" key="2">
    <source>
        <dbReference type="SAM" id="MobiDB-lite"/>
    </source>
</evidence>
<feature type="domain" description="IQ motif and ubiquitin-like" evidence="3">
    <location>
        <begin position="914"/>
        <end position="1047"/>
    </location>
</feature>
<keyword evidence="5" id="KW-1185">Reference proteome</keyword>
<dbReference type="PROSITE" id="PS50096">
    <property type="entry name" value="IQ"/>
    <property type="match status" value="1"/>
</dbReference>
<feature type="compositionally biased region" description="Polar residues" evidence="2">
    <location>
        <begin position="194"/>
        <end position="205"/>
    </location>
</feature>
<evidence type="ECO:0000259" key="3">
    <source>
        <dbReference type="Pfam" id="PF25805"/>
    </source>
</evidence>
<feature type="region of interest" description="Disordered" evidence="2">
    <location>
        <begin position="88"/>
        <end position="128"/>
    </location>
</feature>
<feature type="region of interest" description="Disordered" evidence="2">
    <location>
        <begin position="522"/>
        <end position="577"/>
    </location>
</feature>
<feature type="compositionally biased region" description="Basic and acidic residues" evidence="2">
    <location>
        <begin position="1101"/>
        <end position="1116"/>
    </location>
</feature>
<dbReference type="Proteomes" id="UP000186817">
    <property type="component" value="Unassembled WGS sequence"/>
</dbReference>
<sequence length="1148" mass="125913">MAPRFGKKTPAQRTAATLRNAGHVSLSPDRAGSADAAAVKSPLSQLFEQKPFGFHPSTPKSLATSQTVAGLRDDTRLQEMSMYVTARGGTPLPALGPRVDDDLGPLSPLSRVRSVPTESPSPPADSSMRAFYSRTARRGFGDAAGSTRGFGNTRTGAADGSDGYMEQTGGWSVRHTQGGLQRGGEGASMRRSRSTFNPYGSMTGTSRHEGDSYQEKMANLPSVGTQSPPRPSTREAIASLRAEGLDTAETQVRKLASLPSANESVEELYRKRGHEDAVPPLQRQIHSMPDLHGDPSKTEASQRYNDDVDRLLRRLLVDVNISHKSLPSLPAQRQICTHLDKVHTWFDRSRSAAKDLMESGGAKKPSTANSPMQAGIYLPAGSPPLPGSVKWQRPERKKIAKAAKEDSKLEPRAQSPAALDDSLADCETGDEGELLDALSDSCSVEVLGLGVTTQAAAVATAVPATQEDKAYERLCVDYQHLLFLLERAAVCSASSLATSTPNTADKGAAAFLRRTSGLSLAKAEEDGHGAAPQPPQEAETGGEGAAEGADAAPAAAEGAAEEAPQEEAAPAAPTVGEGPGEAAIDLVILPEGYGQTKQINIDRPVGKIRGDLEAELSIPDKSLYLMNLSGAVEFKQVLPDDKTLRDLGLKPGDRAGIELRINYYQEQPAEEYVMPDMLDLKVVNEHGEEKMVTVHVQRPVMEKPYLGGFRNKVTDSMYHHAVTQTAPVQKKDVHTLRFHREAQTYEYRTRSTQCKRDNGTQMDKVGLYIDSRGDKTMEPRRPYFSSADKAALLLEKCVMIQCHARGMLARRRTRQLRQMRQERHELARKEAERRQLEADLRHKREVERRMHPRTFEDFSVLYKELEAWRVNEAARIQTSGFDEATRRAAQHELLRKETKLLQTIDKLKIQAHTSNRDAKIKSKLESMSQPKVWAQGDGETTTVHTPFTTRAKELMDLYSGLRLPLLTVDERLDVLLHVKWTVKEFDCNLTREMVDLIDREADMLNRGRPEKSFVGLRKRLANLFLQFIETPEFNPEAMKFQKVSREFYDQTGTHPLSTVPIKALGSCPLVSPEARLGDMALAERSSRPSLGAPTPNGSTLSKDHPPTTPDKRHSCLDDLSDLGNPSEAGFEAGDGPSDMETEGGNAAK</sequence>
<evidence type="ECO:0000256" key="1">
    <source>
        <dbReference type="SAM" id="Coils"/>
    </source>
</evidence>
<comment type="caution">
    <text evidence="4">The sequence shown here is derived from an EMBL/GenBank/DDBJ whole genome shotgun (WGS) entry which is preliminary data.</text>
</comment>
<dbReference type="InterPro" id="IPR037695">
    <property type="entry name" value="IQUB"/>
</dbReference>
<accession>A0A1Q9DUI3</accession>
<dbReference type="EMBL" id="LSRX01000384">
    <property type="protein sequence ID" value="OLP98829.1"/>
    <property type="molecule type" value="Genomic_DNA"/>
</dbReference>
<gene>
    <name evidence="4" type="primary">IQUB</name>
    <name evidence="4" type="ORF">AK812_SmicGene18671</name>
</gene>
<feature type="compositionally biased region" description="Basic and acidic residues" evidence="2">
    <location>
        <begin position="402"/>
        <end position="411"/>
    </location>
</feature>
<evidence type="ECO:0000313" key="4">
    <source>
        <dbReference type="EMBL" id="OLP98829.1"/>
    </source>
</evidence>
<keyword evidence="1" id="KW-0175">Coiled coil</keyword>
<feature type="region of interest" description="Disordered" evidence="2">
    <location>
        <begin position="1"/>
        <end position="37"/>
    </location>
</feature>
<dbReference type="AlphaFoldDB" id="A0A1Q9DUI3"/>
<feature type="region of interest" description="Disordered" evidence="2">
    <location>
        <begin position="356"/>
        <end position="423"/>
    </location>
</feature>
<feature type="region of interest" description="Disordered" evidence="2">
    <location>
        <begin position="1082"/>
        <end position="1148"/>
    </location>
</feature>
<dbReference type="OrthoDB" id="10265862at2759"/>
<reference evidence="4 5" key="1">
    <citation type="submission" date="2016-02" db="EMBL/GenBank/DDBJ databases">
        <title>Genome analysis of coral dinoflagellate symbionts highlights evolutionary adaptations to a symbiotic lifestyle.</title>
        <authorList>
            <person name="Aranda M."/>
            <person name="Li Y."/>
            <person name="Liew Y.J."/>
            <person name="Baumgarten S."/>
            <person name="Simakov O."/>
            <person name="Wilson M."/>
            <person name="Piel J."/>
            <person name="Ashoor H."/>
            <person name="Bougouffa S."/>
            <person name="Bajic V.B."/>
            <person name="Ryu T."/>
            <person name="Ravasi T."/>
            <person name="Bayer T."/>
            <person name="Micklem G."/>
            <person name="Kim H."/>
            <person name="Bhak J."/>
            <person name="Lajeunesse T.C."/>
            <person name="Voolstra C.R."/>
        </authorList>
    </citation>
    <scope>NUCLEOTIDE SEQUENCE [LARGE SCALE GENOMIC DNA]</scope>
    <source>
        <strain evidence="4 5">CCMP2467</strain>
    </source>
</reference>